<feature type="compositionally biased region" description="Pro residues" evidence="1">
    <location>
        <begin position="53"/>
        <end position="67"/>
    </location>
</feature>
<protein>
    <submittedName>
        <fullName evidence="2">Uncharacterized protein</fullName>
    </submittedName>
</protein>
<sequence length="107" mass="11845">PSLTDTHTSIIHTAKVKATRTPLPTTAPRKLRRHTALTSRWYGDTSACCHLRTPPPSLPPRPAPEPPSRSERRGHHTRARARRSSERDSQTGAATNHASPRHPPDQS</sequence>
<reference evidence="2" key="5">
    <citation type="journal article" date="2021" name="G3 (Bethesda)">
        <title>Aegilops tauschii genome assembly Aet v5.0 features greater sequence contiguity and improved annotation.</title>
        <authorList>
            <person name="Wang L."/>
            <person name="Zhu T."/>
            <person name="Rodriguez J.C."/>
            <person name="Deal K.R."/>
            <person name="Dubcovsky J."/>
            <person name="McGuire P.E."/>
            <person name="Lux T."/>
            <person name="Spannagl M."/>
            <person name="Mayer K.F.X."/>
            <person name="Baldrich P."/>
            <person name="Meyers B.C."/>
            <person name="Huo N."/>
            <person name="Gu Y.Q."/>
            <person name="Zhou H."/>
            <person name="Devos K.M."/>
            <person name="Bennetzen J.L."/>
            <person name="Unver T."/>
            <person name="Budak H."/>
            <person name="Gulick P.J."/>
            <person name="Galiba G."/>
            <person name="Kalapos B."/>
            <person name="Nelson D.R."/>
            <person name="Li P."/>
            <person name="You F.M."/>
            <person name="Luo M.C."/>
            <person name="Dvorak J."/>
        </authorList>
    </citation>
    <scope>NUCLEOTIDE SEQUENCE [LARGE SCALE GENOMIC DNA]</scope>
    <source>
        <strain evidence="2">cv. AL8/78</strain>
    </source>
</reference>
<dbReference type="Proteomes" id="UP000015105">
    <property type="component" value="Chromosome 1D"/>
</dbReference>
<keyword evidence="3" id="KW-1185">Reference proteome</keyword>
<accession>A0A452ZUR3</accession>
<feature type="compositionally biased region" description="Basic residues" evidence="1">
    <location>
        <begin position="72"/>
        <end position="82"/>
    </location>
</feature>
<reference evidence="3" key="1">
    <citation type="journal article" date="2014" name="Science">
        <title>Ancient hybridizations among the ancestral genomes of bread wheat.</title>
        <authorList>
            <consortium name="International Wheat Genome Sequencing Consortium,"/>
            <person name="Marcussen T."/>
            <person name="Sandve S.R."/>
            <person name="Heier L."/>
            <person name="Spannagl M."/>
            <person name="Pfeifer M."/>
            <person name="Jakobsen K.S."/>
            <person name="Wulff B.B."/>
            <person name="Steuernagel B."/>
            <person name="Mayer K.F."/>
            <person name="Olsen O.A."/>
        </authorList>
    </citation>
    <scope>NUCLEOTIDE SEQUENCE [LARGE SCALE GENOMIC DNA]</scope>
    <source>
        <strain evidence="3">cv. AL8/78</strain>
    </source>
</reference>
<proteinExistence type="predicted"/>
<organism evidence="2 3">
    <name type="scientific">Aegilops tauschii subsp. strangulata</name>
    <name type="common">Goatgrass</name>
    <dbReference type="NCBI Taxonomy" id="200361"/>
    <lineage>
        <taxon>Eukaryota</taxon>
        <taxon>Viridiplantae</taxon>
        <taxon>Streptophyta</taxon>
        <taxon>Embryophyta</taxon>
        <taxon>Tracheophyta</taxon>
        <taxon>Spermatophyta</taxon>
        <taxon>Magnoliopsida</taxon>
        <taxon>Liliopsida</taxon>
        <taxon>Poales</taxon>
        <taxon>Poaceae</taxon>
        <taxon>BOP clade</taxon>
        <taxon>Pooideae</taxon>
        <taxon>Triticodae</taxon>
        <taxon>Triticeae</taxon>
        <taxon>Triticinae</taxon>
        <taxon>Aegilops</taxon>
    </lineage>
</organism>
<dbReference type="AlphaFoldDB" id="A0A452ZUR3"/>
<name>A0A452ZUR3_AEGTS</name>
<feature type="compositionally biased region" description="Polar residues" evidence="1">
    <location>
        <begin position="1"/>
        <end position="11"/>
    </location>
</feature>
<evidence type="ECO:0000313" key="3">
    <source>
        <dbReference type="Proteomes" id="UP000015105"/>
    </source>
</evidence>
<reference evidence="2" key="4">
    <citation type="submission" date="2019-03" db="UniProtKB">
        <authorList>
            <consortium name="EnsemblPlants"/>
        </authorList>
    </citation>
    <scope>IDENTIFICATION</scope>
</reference>
<dbReference type="EnsemblPlants" id="AET1Gv20924500.1">
    <property type="protein sequence ID" value="AET1Gv20924500.1"/>
    <property type="gene ID" value="AET1Gv20924500"/>
</dbReference>
<reference evidence="2" key="3">
    <citation type="journal article" date="2017" name="Nature">
        <title>Genome sequence of the progenitor of the wheat D genome Aegilops tauschii.</title>
        <authorList>
            <person name="Luo M.C."/>
            <person name="Gu Y.Q."/>
            <person name="Puiu D."/>
            <person name="Wang H."/>
            <person name="Twardziok S.O."/>
            <person name="Deal K.R."/>
            <person name="Huo N."/>
            <person name="Zhu T."/>
            <person name="Wang L."/>
            <person name="Wang Y."/>
            <person name="McGuire P.E."/>
            <person name="Liu S."/>
            <person name="Long H."/>
            <person name="Ramasamy R.K."/>
            <person name="Rodriguez J.C."/>
            <person name="Van S.L."/>
            <person name="Yuan L."/>
            <person name="Wang Z."/>
            <person name="Xia Z."/>
            <person name="Xiao L."/>
            <person name="Anderson O.D."/>
            <person name="Ouyang S."/>
            <person name="Liang Y."/>
            <person name="Zimin A.V."/>
            <person name="Pertea G."/>
            <person name="Qi P."/>
            <person name="Bennetzen J.L."/>
            <person name="Dai X."/>
            <person name="Dawson M.W."/>
            <person name="Muller H.G."/>
            <person name="Kugler K."/>
            <person name="Rivarola-Duarte L."/>
            <person name="Spannagl M."/>
            <person name="Mayer K.F.X."/>
            <person name="Lu F.H."/>
            <person name="Bevan M.W."/>
            <person name="Leroy P."/>
            <person name="Li P."/>
            <person name="You F.M."/>
            <person name="Sun Q."/>
            <person name="Liu Z."/>
            <person name="Lyons E."/>
            <person name="Wicker T."/>
            <person name="Salzberg S.L."/>
            <person name="Devos K.M."/>
            <person name="Dvorak J."/>
        </authorList>
    </citation>
    <scope>NUCLEOTIDE SEQUENCE [LARGE SCALE GENOMIC DNA]</scope>
    <source>
        <strain evidence="2">cv. AL8/78</strain>
    </source>
</reference>
<feature type="compositionally biased region" description="Low complexity" evidence="1">
    <location>
        <begin position="19"/>
        <end position="28"/>
    </location>
</feature>
<dbReference type="Gramene" id="AET1Gv20924500.1">
    <property type="protein sequence ID" value="AET1Gv20924500.1"/>
    <property type="gene ID" value="AET1Gv20924500"/>
</dbReference>
<reference evidence="3" key="2">
    <citation type="journal article" date="2017" name="Nat. Plants">
        <title>The Aegilops tauschii genome reveals multiple impacts of transposons.</title>
        <authorList>
            <person name="Zhao G."/>
            <person name="Zou C."/>
            <person name="Li K."/>
            <person name="Wang K."/>
            <person name="Li T."/>
            <person name="Gao L."/>
            <person name="Zhang X."/>
            <person name="Wang H."/>
            <person name="Yang Z."/>
            <person name="Liu X."/>
            <person name="Jiang W."/>
            <person name="Mao L."/>
            <person name="Kong X."/>
            <person name="Jiao Y."/>
            <person name="Jia J."/>
        </authorList>
    </citation>
    <scope>NUCLEOTIDE SEQUENCE [LARGE SCALE GENOMIC DNA]</scope>
    <source>
        <strain evidence="3">cv. AL8/78</strain>
    </source>
</reference>
<evidence type="ECO:0000313" key="2">
    <source>
        <dbReference type="EnsemblPlants" id="AET1Gv20924500.1"/>
    </source>
</evidence>
<feature type="region of interest" description="Disordered" evidence="1">
    <location>
        <begin position="1"/>
        <end position="107"/>
    </location>
</feature>
<evidence type="ECO:0000256" key="1">
    <source>
        <dbReference type="SAM" id="MobiDB-lite"/>
    </source>
</evidence>